<evidence type="ECO:0000313" key="1">
    <source>
        <dbReference type="EMBL" id="SNB66434.1"/>
    </source>
</evidence>
<gene>
    <name evidence="1" type="ORF">SAMN07250955_105104</name>
</gene>
<evidence type="ECO:0000313" key="2">
    <source>
        <dbReference type="Proteomes" id="UP000197065"/>
    </source>
</evidence>
<protein>
    <submittedName>
        <fullName evidence="1">Uncharacterized protein</fullName>
    </submittedName>
</protein>
<reference evidence="1 2" key="1">
    <citation type="submission" date="2017-06" db="EMBL/GenBank/DDBJ databases">
        <authorList>
            <person name="Kim H.J."/>
            <person name="Triplett B.A."/>
        </authorList>
    </citation>
    <scope>NUCLEOTIDE SEQUENCE [LARGE SCALE GENOMIC DNA]</scope>
    <source>
        <strain evidence="1 2">B29T1</strain>
    </source>
</reference>
<sequence>MWRRVATILGTALAMSSQHKLAIVYMKSINSFLIYIDRAAQAAAQNSVLAGSQGTGTGFQVRQGSVEPACANAYISQSVRFGTGTYAP</sequence>
<dbReference type="AlphaFoldDB" id="A0A212R320"/>
<dbReference type="RefSeq" id="WP_088561123.1">
    <property type="nucleotide sequence ID" value="NZ_FYEH01000005.1"/>
</dbReference>
<keyword evidence="2" id="KW-1185">Reference proteome</keyword>
<organism evidence="1 2">
    <name type="scientific">Arboricoccus pini</name>
    <dbReference type="NCBI Taxonomy" id="1963835"/>
    <lineage>
        <taxon>Bacteria</taxon>
        <taxon>Pseudomonadati</taxon>
        <taxon>Pseudomonadota</taxon>
        <taxon>Alphaproteobacteria</taxon>
        <taxon>Geminicoccales</taxon>
        <taxon>Geminicoccaceae</taxon>
        <taxon>Arboricoccus</taxon>
    </lineage>
</organism>
<dbReference type="Proteomes" id="UP000197065">
    <property type="component" value="Unassembled WGS sequence"/>
</dbReference>
<proteinExistence type="predicted"/>
<dbReference type="EMBL" id="FYEH01000005">
    <property type="protein sequence ID" value="SNB66434.1"/>
    <property type="molecule type" value="Genomic_DNA"/>
</dbReference>
<accession>A0A212R320</accession>
<name>A0A212R320_9PROT</name>